<keyword evidence="8" id="KW-1185">Reference proteome</keyword>
<feature type="transmembrane region" description="Helical" evidence="5">
    <location>
        <begin position="12"/>
        <end position="38"/>
    </location>
</feature>
<evidence type="ECO:0000256" key="4">
    <source>
        <dbReference type="ARBA" id="ARBA00023136"/>
    </source>
</evidence>
<evidence type="ECO:0000256" key="1">
    <source>
        <dbReference type="ARBA" id="ARBA00004651"/>
    </source>
</evidence>
<protein>
    <submittedName>
        <fullName evidence="7">MFS transporter</fullName>
    </submittedName>
</protein>
<feature type="transmembrane region" description="Helical" evidence="5">
    <location>
        <begin position="381"/>
        <end position="403"/>
    </location>
</feature>
<dbReference type="PANTHER" id="PTHR23534">
    <property type="entry name" value="MFS PERMEASE"/>
    <property type="match status" value="1"/>
</dbReference>
<evidence type="ECO:0000313" key="7">
    <source>
        <dbReference type="EMBL" id="MFD1234370.1"/>
    </source>
</evidence>
<proteinExistence type="predicted"/>
<evidence type="ECO:0000256" key="3">
    <source>
        <dbReference type="ARBA" id="ARBA00022989"/>
    </source>
</evidence>
<dbReference type="PANTHER" id="PTHR23534:SF1">
    <property type="entry name" value="MAJOR FACILITATOR SUPERFAMILY PROTEIN"/>
    <property type="match status" value="1"/>
</dbReference>
<dbReference type="InterPro" id="IPR011701">
    <property type="entry name" value="MFS"/>
</dbReference>
<dbReference type="Gene3D" id="1.20.1250.20">
    <property type="entry name" value="MFS general substrate transporter like domains"/>
    <property type="match status" value="1"/>
</dbReference>
<reference evidence="8" key="1">
    <citation type="journal article" date="2019" name="Int. J. Syst. Evol. Microbiol.">
        <title>The Global Catalogue of Microorganisms (GCM) 10K type strain sequencing project: providing services to taxonomists for standard genome sequencing and annotation.</title>
        <authorList>
            <consortium name="The Broad Institute Genomics Platform"/>
            <consortium name="The Broad Institute Genome Sequencing Center for Infectious Disease"/>
            <person name="Wu L."/>
            <person name="Ma J."/>
        </authorList>
    </citation>
    <scope>NUCLEOTIDE SEQUENCE [LARGE SCALE GENOMIC DNA]</scope>
    <source>
        <strain evidence="8">CCUG 49018</strain>
    </source>
</reference>
<keyword evidence="3 5" id="KW-1133">Transmembrane helix</keyword>
<organism evidence="7 8">
    <name type="scientific">Pseudonocardia benzenivorans</name>
    <dbReference type="NCBI Taxonomy" id="228005"/>
    <lineage>
        <taxon>Bacteria</taxon>
        <taxon>Bacillati</taxon>
        <taxon>Actinomycetota</taxon>
        <taxon>Actinomycetes</taxon>
        <taxon>Pseudonocardiales</taxon>
        <taxon>Pseudonocardiaceae</taxon>
        <taxon>Pseudonocardia</taxon>
    </lineage>
</organism>
<feature type="transmembrane region" description="Helical" evidence="5">
    <location>
        <begin position="138"/>
        <end position="157"/>
    </location>
</feature>
<feature type="domain" description="Major facilitator superfamily (MFS) profile" evidence="6">
    <location>
        <begin position="12"/>
        <end position="404"/>
    </location>
</feature>
<dbReference type="InterPro" id="IPR036259">
    <property type="entry name" value="MFS_trans_sf"/>
</dbReference>
<name>A0ABW3VI03_9PSEU</name>
<feature type="transmembrane region" description="Helical" evidence="5">
    <location>
        <begin position="105"/>
        <end position="126"/>
    </location>
</feature>
<keyword evidence="4 5" id="KW-0472">Membrane</keyword>
<sequence>MTSGEPDVQRRILTVLVGAQVLSGAGLAAGITVGALLAEQMLGSTGLAGVPTALFTIGSAATAAAVGRISQRSGRRAGLTLGYAAGAVGSGAVVVAAVLGNVPLLFAALLVYGAGTATNLQARYAGADLASPARRGRAVSVVLVATTLGGVVGPNLVSVTGGVATAWGIPALAGPFLLAGVAYAVAAAVLGVLLRPDPLLLARELATAPGPGGTTAPDVAGSRAGVVLGATVMTLTQIVMVAIMTMTPVHMAAHGHGVGAAGVVIAVHVAAMYLPSPVTGWLVDRIGRIAVAALSGGTLLLAGVLAAVAPDDSVALLTVALALLGLGWNFGLISGTAIITDAVPLASRATTQGAVDVCIALSGAGGGLASGLVVATAGFPTLALAGGVLALLVLPVIVATAGARRATAG</sequence>
<dbReference type="RefSeq" id="WP_346092088.1">
    <property type="nucleotide sequence ID" value="NZ_BAABKS010000051.1"/>
</dbReference>
<feature type="transmembrane region" description="Helical" evidence="5">
    <location>
        <begin position="354"/>
        <end position="375"/>
    </location>
</feature>
<feature type="transmembrane region" description="Helical" evidence="5">
    <location>
        <begin position="226"/>
        <end position="247"/>
    </location>
</feature>
<dbReference type="Proteomes" id="UP001597182">
    <property type="component" value="Unassembled WGS sequence"/>
</dbReference>
<gene>
    <name evidence="7" type="ORF">ACFQ34_13855</name>
</gene>
<feature type="transmembrane region" description="Helical" evidence="5">
    <location>
        <begin position="314"/>
        <end position="333"/>
    </location>
</feature>
<feature type="transmembrane region" description="Helical" evidence="5">
    <location>
        <begin position="78"/>
        <end position="99"/>
    </location>
</feature>
<feature type="transmembrane region" description="Helical" evidence="5">
    <location>
        <begin position="253"/>
        <end position="274"/>
    </location>
</feature>
<keyword evidence="2 5" id="KW-0812">Transmembrane</keyword>
<evidence type="ECO:0000313" key="8">
    <source>
        <dbReference type="Proteomes" id="UP001597182"/>
    </source>
</evidence>
<comment type="subcellular location">
    <subcellularLocation>
        <location evidence="1">Cell membrane</location>
        <topology evidence="1">Multi-pass membrane protein</topology>
    </subcellularLocation>
</comment>
<evidence type="ECO:0000256" key="2">
    <source>
        <dbReference type="ARBA" id="ARBA00022692"/>
    </source>
</evidence>
<dbReference type="PROSITE" id="PS50850">
    <property type="entry name" value="MFS"/>
    <property type="match status" value="1"/>
</dbReference>
<feature type="transmembrane region" description="Helical" evidence="5">
    <location>
        <begin position="286"/>
        <end position="308"/>
    </location>
</feature>
<dbReference type="SUPFAM" id="SSF103473">
    <property type="entry name" value="MFS general substrate transporter"/>
    <property type="match status" value="1"/>
</dbReference>
<dbReference type="Pfam" id="PF07690">
    <property type="entry name" value="MFS_1"/>
    <property type="match status" value="1"/>
</dbReference>
<comment type="caution">
    <text evidence="7">The sequence shown here is derived from an EMBL/GenBank/DDBJ whole genome shotgun (WGS) entry which is preliminary data.</text>
</comment>
<dbReference type="EMBL" id="JBHTMB010000127">
    <property type="protein sequence ID" value="MFD1234370.1"/>
    <property type="molecule type" value="Genomic_DNA"/>
</dbReference>
<evidence type="ECO:0000256" key="5">
    <source>
        <dbReference type="SAM" id="Phobius"/>
    </source>
</evidence>
<feature type="transmembrane region" description="Helical" evidence="5">
    <location>
        <begin position="44"/>
        <end position="66"/>
    </location>
</feature>
<accession>A0ABW3VI03</accession>
<dbReference type="InterPro" id="IPR020846">
    <property type="entry name" value="MFS_dom"/>
</dbReference>
<evidence type="ECO:0000259" key="6">
    <source>
        <dbReference type="PROSITE" id="PS50850"/>
    </source>
</evidence>
<feature type="transmembrane region" description="Helical" evidence="5">
    <location>
        <begin position="169"/>
        <end position="194"/>
    </location>
</feature>